<keyword evidence="3" id="KW-1185">Reference proteome</keyword>
<dbReference type="EMBL" id="JYDQ01004500">
    <property type="protein sequence ID" value="KRX94075.1"/>
    <property type="molecule type" value="Genomic_DNA"/>
</dbReference>
<dbReference type="AlphaFoldDB" id="A0A0V0Y1R7"/>
<feature type="region of interest" description="Disordered" evidence="1">
    <location>
        <begin position="15"/>
        <end position="34"/>
    </location>
</feature>
<name>A0A0V0Y1R7_9BILA</name>
<protein>
    <submittedName>
        <fullName evidence="2">Uncharacterized protein</fullName>
    </submittedName>
</protein>
<comment type="caution">
    <text evidence="2">The sequence shown here is derived from an EMBL/GenBank/DDBJ whole genome shotgun (WGS) entry which is preliminary data.</text>
</comment>
<feature type="compositionally biased region" description="Basic residues" evidence="1">
    <location>
        <begin position="15"/>
        <end position="25"/>
    </location>
</feature>
<proteinExistence type="predicted"/>
<evidence type="ECO:0000313" key="3">
    <source>
        <dbReference type="Proteomes" id="UP000054783"/>
    </source>
</evidence>
<reference evidence="2 3" key="1">
    <citation type="submission" date="2015-01" db="EMBL/GenBank/DDBJ databases">
        <title>Evolution of Trichinella species and genotypes.</title>
        <authorList>
            <person name="Korhonen P.K."/>
            <person name="Edoardo P."/>
            <person name="Giuseppe L.R."/>
            <person name="Gasser R.B."/>
        </authorList>
    </citation>
    <scope>NUCLEOTIDE SEQUENCE [LARGE SCALE GENOMIC DNA]</scope>
    <source>
        <strain evidence="2">ISS2496</strain>
    </source>
</reference>
<sequence length="34" mass="3879">MAIVICIAQRSKPSKCKLSGRKRHNNGQTLRVQR</sequence>
<evidence type="ECO:0000313" key="2">
    <source>
        <dbReference type="EMBL" id="KRX94075.1"/>
    </source>
</evidence>
<evidence type="ECO:0000256" key="1">
    <source>
        <dbReference type="SAM" id="MobiDB-lite"/>
    </source>
</evidence>
<dbReference type="Proteomes" id="UP000054783">
    <property type="component" value="Unassembled WGS sequence"/>
</dbReference>
<organism evidence="2 3">
    <name type="scientific">Trichinella patagoniensis</name>
    <dbReference type="NCBI Taxonomy" id="990121"/>
    <lineage>
        <taxon>Eukaryota</taxon>
        <taxon>Metazoa</taxon>
        <taxon>Ecdysozoa</taxon>
        <taxon>Nematoda</taxon>
        <taxon>Enoplea</taxon>
        <taxon>Dorylaimia</taxon>
        <taxon>Trichinellida</taxon>
        <taxon>Trichinellidae</taxon>
        <taxon>Trichinella</taxon>
    </lineage>
</organism>
<accession>A0A0V0Y1R7</accession>
<gene>
    <name evidence="2" type="ORF">T12_5452</name>
</gene>